<name>A0ABM8W1W7_GIGMA</name>
<reference evidence="1 2" key="1">
    <citation type="submission" date="2021-06" db="EMBL/GenBank/DDBJ databases">
        <authorList>
            <person name="Kallberg Y."/>
            <person name="Tangrot J."/>
            <person name="Rosling A."/>
        </authorList>
    </citation>
    <scope>NUCLEOTIDE SEQUENCE [LARGE SCALE GENOMIC DNA]</scope>
    <source>
        <strain evidence="1 2">120-4 pot B 10/14</strain>
    </source>
</reference>
<evidence type="ECO:0000313" key="1">
    <source>
        <dbReference type="EMBL" id="CAG8503747.1"/>
    </source>
</evidence>
<proteinExistence type="predicted"/>
<dbReference type="EMBL" id="CAJVQB010000718">
    <property type="protein sequence ID" value="CAG8503747.1"/>
    <property type="molecule type" value="Genomic_DNA"/>
</dbReference>
<sequence>QVLKKKIEEQYESREVAMTRSLEESNLEPLFISLISTAKSRISLAEFSTPRDTKTSPKMLQAH</sequence>
<feature type="non-terminal residue" evidence="1">
    <location>
        <position position="1"/>
    </location>
</feature>
<comment type="caution">
    <text evidence="1">The sequence shown here is derived from an EMBL/GenBank/DDBJ whole genome shotgun (WGS) entry which is preliminary data.</text>
</comment>
<dbReference type="Proteomes" id="UP000789901">
    <property type="component" value="Unassembled WGS sequence"/>
</dbReference>
<gene>
    <name evidence="1" type="ORF">GMARGA_LOCUS2329</name>
</gene>
<keyword evidence="2" id="KW-1185">Reference proteome</keyword>
<accession>A0ABM8W1W7</accession>
<evidence type="ECO:0000313" key="2">
    <source>
        <dbReference type="Proteomes" id="UP000789901"/>
    </source>
</evidence>
<organism evidence="1 2">
    <name type="scientific">Gigaspora margarita</name>
    <dbReference type="NCBI Taxonomy" id="4874"/>
    <lineage>
        <taxon>Eukaryota</taxon>
        <taxon>Fungi</taxon>
        <taxon>Fungi incertae sedis</taxon>
        <taxon>Mucoromycota</taxon>
        <taxon>Glomeromycotina</taxon>
        <taxon>Glomeromycetes</taxon>
        <taxon>Diversisporales</taxon>
        <taxon>Gigasporaceae</taxon>
        <taxon>Gigaspora</taxon>
    </lineage>
</organism>
<protein>
    <submittedName>
        <fullName evidence="1">33111_t:CDS:1</fullName>
    </submittedName>
</protein>